<name>A0A1F7WC78_9BACT</name>
<reference evidence="11 12" key="1">
    <citation type="journal article" date="2016" name="Nat. Commun.">
        <title>Thousands of microbial genomes shed light on interconnected biogeochemical processes in an aquifer system.</title>
        <authorList>
            <person name="Anantharaman K."/>
            <person name="Brown C.T."/>
            <person name="Hug L.A."/>
            <person name="Sharon I."/>
            <person name="Castelle C.J."/>
            <person name="Probst A.J."/>
            <person name="Thomas B.C."/>
            <person name="Singh A."/>
            <person name="Wilkins M.J."/>
            <person name="Karaoz U."/>
            <person name="Brodie E.L."/>
            <person name="Williams K.H."/>
            <person name="Hubbard S.S."/>
            <person name="Banfield J.F."/>
        </authorList>
    </citation>
    <scope>NUCLEOTIDE SEQUENCE [LARGE SCALE GENOMIC DNA]</scope>
</reference>
<proteinExistence type="predicted"/>
<protein>
    <recommendedName>
        <fullName evidence="3">FAD:protein FMN transferase</fullName>
        <ecNumber evidence="2">2.7.1.180</ecNumber>
    </recommendedName>
    <alternativeName>
        <fullName evidence="9">Flavin transferase</fullName>
    </alternativeName>
</protein>
<evidence type="ECO:0000313" key="11">
    <source>
        <dbReference type="EMBL" id="OGL99817.1"/>
    </source>
</evidence>
<dbReference type="PANTHER" id="PTHR30040:SF2">
    <property type="entry name" value="FAD:PROTEIN FMN TRANSFERASE"/>
    <property type="match status" value="1"/>
</dbReference>
<dbReference type="Gene3D" id="3.10.520.10">
    <property type="entry name" value="ApbE-like domains"/>
    <property type="match status" value="1"/>
</dbReference>
<evidence type="ECO:0000256" key="3">
    <source>
        <dbReference type="ARBA" id="ARBA00016337"/>
    </source>
</evidence>
<evidence type="ECO:0000256" key="9">
    <source>
        <dbReference type="ARBA" id="ARBA00031306"/>
    </source>
</evidence>
<dbReference type="InterPro" id="IPR024932">
    <property type="entry name" value="ApbE"/>
</dbReference>
<keyword evidence="5" id="KW-0808">Transferase</keyword>
<evidence type="ECO:0000256" key="1">
    <source>
        <dbReference type="ARBA" id="ARBA00001946"/>
    </source>
</evidence>
<comment type="caution">
    <text evidence="11">The sequence shown here is derived from an EMBL/GenBank/DDBJ whole genome shotgun (WGS) entry which is preliminary data.</text>
</comment>
<dbReference type="EMBL" id="MGFD01000001">
    <property type="protein sequence ID" value="OGL99817.1"/>
    <property type="molecule type" value="Genomic_DNA"/>
</dbReference>
<keyword evidence="4" id="KW-0285">Flavoprotein</keyword>
<evidence type="ECO:0000313" key="12">
    <source>
        <dbReference type="Proteomes" id="UP000177331"/>
    </source>
</evidence>
<organism evidence="11 12">
    <name type="scientific">Candidatus Uhrbacteria bacterium RIFOXYB2_FULL_45_11</name>
    <dbReference type="NCBI Taxonomy" id="1802421"/>
    <lineage>
        <taxon>Bacteria</taxon>
        <taxon>Candidatus Uhriibacteriota</taxon>
    </lineage>
</organism>
<dbReference type="EC" id="2.7.1.180" evidence="2"/>
<evidence type="ECO:0000256" key="2">
    <source>
        <dbReference type="ARBA" id="ARBA00011955"/>
    </source>
</evidence>
<dbReference type="InterPro" id="IPR003374">
    <property type="entry name" value="ApbE-like_sf"/>
</dbReference>
<evidence type="ECO:0000256" key="10">
    <source>
        <dbReference type="ARBA" id="ARBA00048540"/>
    </source>
</evidence>
<dbReference type="GO" id="GO:0046872">
    <property type="term" value="F:metal ion binding"/>
    <property type="evidence" value="ECO:0007669"/>
    <property type="project" value="UniProtKB-KW"/>
</dbReference>
<keyword evidence="7" id="KW-0274">FAD</keyword>
<evidence type="ECO:0000256" key="6">
    <source>
        <dbReference type="ARBA" id="ARBA00022723"/>
    </source>
</evidence>
<gene>
    <name evidence="11" type="ORF">A2318_03025</name>
</gene>
<dbReference type="Proteomes" id="UP000177331">
    <property type="component" value="Unassembled WGS sequence"/>
</dbReference>
<evidence type="ECO:0000256" key="5">
    <source>
        <dbReference type="ARBA" id="ARBA00022679"/>
    </source>
</evidence>
<dbReference type="SUPFAM" id="SSF143631">
    <property type="entry name" value="ApbE-like"/>
    <property type="match status" value="1"/>
</dbReference>
<evidence type="ECO:0000256" key="7">
    <source>
        <dbReference type="ARBA" id="ARBA00022827"/>
    </source>
</evidence>
<keyword evidence="6" id="KW-0479">Metal-binding</keyword>
<dbReference type="Pfam" id="PF02424">
    <property type="entry name" value="ApbE"/>
    <property type="match status" value="1"/>
</dbReference>
<dbReference type="PANTHER" id="PTHR30040">
    <property type="entry name" value="THIAMINE BIOSYNTHESIS LIPOPROTEIN APBE"/>
    <property type="match status" value="1"/>
</dbReference>
<dbReference type="GO" id="GO:0016740">
    <property type="term" value="F:transferase activity"/>
    <property type="evidence" value="ECO:0007669"/>
    <property type="project" value="UniProtKB-KW"/>
</dbReference>
<accession>A0A1F7WC78</accession>
<keyword evidence="8" id="KW-0460">Magnesium</keyword>
<comment type="cofactor">
    <cofactor evidence="1">
        <name>Mg(2+)</name>
        <dbReference type="ChEBI" id="CHEBI:18420"/>
    </cofactor>
</comment>
<comment type="catalytic activity">
    <reaction evidence="10">
        <text>L-threonyl-[protein] + FAD = FMN-L-threonyl-[protein] + AMP + H(+)</text>
        <dbReference type="Rhea" id="RHEA:36847"/>
        <dbReference type="Rhea" id="RHEA-COMP:11060"/>
        <dbReference type="Rhea" id="RHEA-COMP:11061"/>
        <dbReference type="ChEBI" id="CHEBI:15378"/>
        <dbReference type="ChEBI" id="CHEBI:30013"/>
        <dbReference type="ChEBI" id="CHEBI:57692"/>
        <dbReference type="ChEBI" id="CHEBI:74257"/>
        <dbReference type="ChEBI" id="CHEBI:456215"/>
        <dbReference type="EC" id="2.7.1.180"/>
    </reaction>
</comment>
<evidence type="ECO:0000256" key="4">
    <source>
        <dbReference type="ARBA" id="ARBA00022630"/>
    </source>
</evidence>
<dbReference type="STRING" id="1802421.A2318_03025"/>
<evidence type="ECO:0000256" key="8">
    <source>
        <dbReference type="ARBA" id="ARBA00022842"/>
    </source>
</evidence>
<sequence length="288" mass="32171">MFMEFEAIGTHWKITIQDKISDAKQSDIFKLIMNRIAVYDKHYSRFRNDSLVAEMSRHAGEYVLPDDAKPMFDLYEKLYKLTNGSVTPLIGNLLSDAGYDATYSLETKTLHMPSKWEDAIEYAFPRLTIKQPVLLDVGAAGKGYLVDIVGNLLLDQGVVSFTINAGGDIVHTDSEGKKIHVGLEHPNDSTSAIGVAQIGNESICGSAGNRRTWNQFHHILDPHKLESPHHIAAVWVIAKTGLLADALTTCLFFVEPEILKNEFSFEYLIVYADLTMRKSPGFNAEMFS</sequence>
<dbReference type="AlphaFoldDB" id="A0A1F7WC78"/>